<accession>A0A6A6W3V0</accession>
<proteinExistence type="predicted"/>
<dbReference type="RefSeq" id="XP_033599097.1">
    <property type="nucleotide sequence ID" value="XM_033748317.1"/>
</dbReference>
<gene>
    <name evidence="1" type="ORF">EJ05DRAFT_512275</name>
</gene>
<name>A0A6A6W3V0_9PEZI</name>
<evidence type="ECO:0000313" key="2">
    <source>
        <dbReference type="Proteomes" id="UP000799437"/>
    </source>
</evidence>
<dbReference type="GeneID" id="54489371"/>
<dbReference type="EMBL" id="ML996575">
    <property type="protein sequence ID" value="KAF2756646.1"/>
    <property type="molecule type" value="Genomic_DNA"/>
</dbReference>
<evidence type="ECO:0000313" key="1">
    <source>
        <dbReference type="EMBL" id="KAF2756646.1"/>
    </source>
</evidence>
<dbReference type="AlphaFoldDB" id="A0A6A6W3V0"/>
<sequence length="256" mass="28331">MKFTTVTAIFAIALPMAADIKKNFVLHLRSLDFPNLRSPWFPTLRIFRLAKLRSLSLPDVNSNLVSVITSVAPESKTCSPSQYGQPEFANECATAADAAPQIEKSFKTYQIDNSYEKAAIIALMLFESEKFKFNKKHFPTLVPGQGTRSMQDVNNNRAYAEAVLTTDDAKNQLKNAGTDVVKVLELVNTPELSFGSGAWYLAAKCSDDVRKELQTGTNAGWEGYMKAVLKKDATPDAIKARRPLWEKTKAFVGKGL</sequence>
<organism evidence="1 2">
    <name type="scientific">Pseudovirgaria hyperparasitica</name>
    <dbReference type="NCBI Taxonomy" id="470096"/>
    <lineage>
        <taxon>Eukaryota</taxon>
        <taxon>Fungi</taxon>
        <taxon>Dikarya</taxon>
        <taxon>Ascomycota</taxon>
        <taxon>Pezizomycotina</taxon>
        <taxon>Dothideomycetes</taxon>
        <taxon>Dothideomycetes incertae sedis</taxon>
        <taxon>Acrospermales</taxon>
        <taxon>Acrospermaceae</taxon>
        <taxon>Pseudovirgaria</taxon>
    </lineage>
</organism>
<keyword evidence="2" id="KW-1185">Reference proteome</keyword>
<reference evidence="1" key="1">
    <citation type="journal article" date="2020" name="Stud. Mycol.">
        <title>101 Dothideomycetes genomes: a test case for predicting lifestyles and emergence of pathogens.</title>
        <authorList>
            <person name="Haridas S."/>
            <person name="Albert R."/>
            <person name="Binder M."/>
            <person name="Bloem J."/>
            <person name="Labutti K."/>
            <person name="Salamov A."/>
            <person name="Andreopoulos B."/>
            <person name="Baker S."/>
            <person name="Barry K."/>
            <person name="Bills G."/>
            <person name="Bluhm B."/>
            <person name="Cannon C."/>
            <person name="Castanera R."/>
            <person name="Culley D."/>
            <person name="Daum C."/>
            <person name="Ezra D."/>
            <person name="Gonzalez J."/>
            <person name="Henrissat B."/>
            <person name="Kuo A."/>
            <person name="Liang C."/>
            <person name="Lipzen A."/>
            <person name="Lutzoni F."/>
            <person name="Magnuson J."/>
            <person name="Mondo S."/>
            <person name="Nolan M."/>
            <person name="Ohm R."/>
            <person name="Pangilinan J."/>
            <person name="Park H.-J."/>
            <person name="Ramirez L."/>
            <person name="Alfaro M."/>
            <person name="Sun H."/>
            <person name="Tritt A."/>
            <person name="Yoshinaga Y."/>
            <person name="Zwiers L.-H."/>
            <person name="Turgeon B."/>
            <person name="Goodwin S."/>
            <person name="Spatafora J."/>
            <person name="Crous P."/>
            <person name="Grigoriev I."/>
        </authorList>
    </citation>
    <scope>NUCLEOTIDE SEQUENCE</scope>
    <source>
        <strain evidence="1">CBS 121739</strain>
    </source>
</reference>
<protein>
    <submittedName>
        <fullName evidence="1">Uncharacterized protein</fullName>
    </submittedName>
</protein>
<dbReference type="Proteomes" id="UP000799437">
    <property type="component" value="Unassembled WGS sequence"/>
</dbReference>
<dbReference type="OrthoDB" id="2349272at2759"/>